<dbReference type="InterPro" id="IPR038546">
    <property type="entry name" value="Hen1_N_sf"/>
</dbReference>
<name>A0ABX6QDJ9_PAEBA</name>
<organism evidence="1 2">
    <name type="scientific">Paenibacillus barcinonensis</name>
    <dbReference type="NCBI Taxonomy" id="198119"/>
    <lineage>
        <taxon>Bacteria</taxon>
        <taxon>Bacillati</taxon>
        <taxon>Bacillota</taxon>
        <taxon>Bacilli</taxon>
        <taxon>Bacillales</taxon>
        <taxon>Paenibacillaceae</taxon>
        <taxon>Paenibacillus</taxon>
    </lineage>
</organism>
<reference evidence="1 2" key="1">
    <citation type="submission" date="2020-06" db="EMBL/GenBank/DDBJ databases">
        <title>Complete genome of Paenibacillus barcinonensis KACC11450.</title>
        <authorList>
            <person name="Kim M."/>
            <person name="Park Y.-J."/>
            <person name="Shin J.-H."/>
        </authorList>
    </citation>
    <scope>NUCLEOTIDE SEQUENCE [LARGE SCALE GENOMIC DNA]</scope>
    <source>
        <strain evidence="1 2">KACC11450</strain>
    </source>
</reference>
<gene>
    <name evidence="1" type="ORF">HUB98_22455</name>
</gene>
<dbReference type="Proteomes" id="UP000509327">
    <property type="component" value="Chromosome"/>
</dbReference>
<sequence>MNDRELVTSSLFCSNIRAALGTALNRNPKEEYTQWVEHVFELELAFGPVASDLLDHACGDSQMNQNQGWESRI</sequence>
<dbReference type="Gene3D" id="3.30.1610.20">
    <property type="entry name" value="Hen1, N-terminal domain"/>
    <property type="match status" value="1"/>
</dbReference>
<evidence type="ECO:0000313" key="2">
    <source>
        <dbReference type="Proteomes" id="UP000509327"/>
    </source>
</evidence>
<proteinExistence type="predicted"/>
<keyword evidence="2" id="KW-1185">Reference proteome</keyword>
<evidence type="ECO:0000313" key="1">
    <source>
        <dbReference type="EMBL" id="QKS60316.1"/>
    </source>
</evidence>
<accession>A0ABX6QDJ9</accession>
<dbReference type="EMBL" id="CP054614">
    <property type="protein sequence ID" value="QKS60316.1"/>
    <property type="molecule type" value="Genomic_DNA"/>
</dbReference>
<protein>
    <submittedName>
        <fullName evidence="1">Uncharacterized protein</fullName>
    </submittedName>
</protein>
<dbReference type="RefSeq" id="WP_110897307.1">
    <property type="nucleotide sequence ID" value="NZ_QJSW01000008.1"/>
</dbReference>